<evidence type="ECO:0000259" key="13">
    <source>
        <dbReference type="PROSITE" id="PS51192"/>
    </source>
</evidence>
<protein>
    <recommendedName>
        <fullName evidence="12">Protein translocase subunit SecA</fullName>
        <ecNumber evidence="12">7.4.2.8</ecNumber>
    </recommendedName>
</protein>
<comment type="caution">
    <text evidence="16">The sequence shown here is derived from an EMBL/GenBank/DDBJ whole genome shotgun (WGS) entry which is preliminary data.</text>
</comment>
<dbReference type="InterPro" id="IPR011115">
    <property type="entry name" value="SecA_DEAD"/>
</dbReference>
<dbReference type="Gene3D" id="3.90.1440.10">
    <property type="entry name" value="SecA, preprotein cross-linking domain"/>
    <property type="match status" value="1"/>
</dbReference>
<dbReference type="EMBL" id="JBHEZY010000001">
    <property type="protein sequence ID" value="MFC1429862.1"/>
    <property type="molecule type" value="Genomic_DNA"/>
</dbReference>
<feature type="domain" description="Helicase ATP-binding" evidence="13">
    <location>
        <begin position="91"/>
        <end position="253"/>
    </location>
</feature>
<dbReference type="PROSITE" id="PS51194">
    <property type="entry name" value="HELICASE_CTER"/>
    <property type="match status" value="1"/>
</dbReference>
<dbReference type="SMART" id="SM00957">
    <property type="entry name" value="SecA_DEAD"/>
    <property type="match status" value="1"/>
</dbReference>
<dbReference type="SMART" id="SM00958">
    <property type="entry name" value="SecA_PP_bind"/>
    <property type="match status" value="1"/>
</dbReference>
<proteinExistence type="inferred from homology"/>
<feature type="domain" description="Helicase C-terminal" evidence="14">
    <location>
        <begin position="421"/>
        <end position="595"/>
    </location>
</feature>
<evidence type="ECO:0000256" key="11">
    <source>
        <dbReference type="ARBA" id="ARBA00023136"/>
    </source>
</evidence>
<keyword evidence="7 12" id="KW-0067">ATP-binding</keyword>
<dbReference type="InterPro" id="IPR027417">
    <property type="entry name" value="P-loop_NTPase"/>
</dbReference>
<dbReference type="Pfam" id="PF21090">
    <property type="entry name" value="P-loop_SecA"/>
    <property type="match status" value="2"/>
</dbReference>
<sequence length="793" mass="86220">MTAGGRLWTRLGGDRRSLARYRRPAAAAAELEPALRSLSDPELRAHAEAWQRRHRGKVGADCEDLLPEAAALVRETSRRVLGKRLDDVQLMGGLALHDGAMVEMKTGEGKTLALVLPAVLGALAGRGVHVLTANDYLVERDAALTAPLYGALGLSCGTVLEVGDGKRPSAARRAAYAADVTYATPLALGYDLLRDRRANTPERTVQRGRYLALVDEADLLLFDDARKTVHLTRTDGEADPRYAKMTAVVGRLKPGLHYRVDQERKLVTLTDAGTERIEDLLGTSDLDRTADPRLLRILDAVLRAREVFRRGVDYVVVDGAVGVISGYSGRVSLTTDFGDGVTQAIAAKEGLEVPAETRRLCTLHVHWFLRGYQRLGAITGVAAETEAYRRVYGLETVRIPTGRPVLRVDRPVRFYPSDRARTEAVVAETAARRAKGQPVLLGTASIAQSEQMSAALTERGIPHHRLTPENHAEEAAAVARAGSVGAVTVVTRMVGRGVDIQLGGGADGGADAPDPADHDAVVRSGGLYVLAVDAYESRRLELHMRGRAGRRGDPGESAVFLSVTDPSLKPLFPAWQLKVLGLNPDPADSSMAFSRGVERALDIRTGQLAQQLCESVRYDEVMERQSDRLQRQRLVVFDGSGRRDWVARALDSTADQAVAAAKPSGGAKALRRALAQAYPVGLDVESLAALPPEQLSAAVRADVHSAYARREAEVTAPVLRDYERWIPLNLIDNFWADHLRALDDLSAATSLHTLTGADGLAHYQQEAERLFTGLLRRIERRAVFHLFRQEGPE</sequence>
<comment type="catalytic activity">
    <reaction evidence="12">
        <text>ATP + H2O + cellular proteinSide 1 = ADP + phosphate + cellular proteinSide 2.</text>
        <dbReference type="EC" id="7.4.2.8"/>
    </reaction>
</comment>
<keyword evidence="10 12" id="KW-0811">Translocation</keyword>
<dbReference type="InterPro" id="IPR011130">
    <property type="entry name" value="SecA_preprotein_X-link_dom"/>
</dbReference>
<comment type="subcellular location">
    <subcellularLocation>
        <location evidence="12">Cell membrane</location>
        <topology evidence="12">Peripheral membrane protein</topology>
        <orientation evidence="12">Cytoplasmic side</orientation>
    </subcellularLocation>
    <subcellularLocation>
        <location evidence="12">Cytoplasm</location>
    </subcellularLocation>
    <subcellularLocation>
        <location evidence="1">Membrane</location>
        <topology evidence="1">Peripheral membrane protein</topology>
    </subcellularLocation>
    <text evidence="12">Distribution is 50-50.</text>
</comment>
<organism evidence="16 17">
    <name type="scientific">Streptacidiphilus alkalitolerans</name>
    <dbReference type="NCBI Taxonomy" id="3342712"/>
    <lineage>
        <taxon>Bacteria</taxon>
        <taxon>Bacillati</taxon>
        <taxon>Actinomycetota</taxon>
        <taxon>Actinomycetes</taxon>
        <taxon>Kitasatosporales</taxon>
        <taxon>Streptomycetaceae</taxon>
        <taxon>Streptacidiphilus</taxon>
    </lineage>
</organism>
<feature type="binding site" evidence="12">
    <location>
        <position position="499"/>
    </location>
    <ligand>
        <name>ATP</name>
        <dbReference type="ChEBI" id="CHEBI:30616"/>
    </ligand>
</feature>
<keyword evidence="16" id="KW-0347">Helicase</keyword>
<evidence type="ECO:0000256" key="10">
    <source>
        <dbReference type="ARBA" id="ARBA00023010"/>
    </source>
</evidence>
<keyword evidence="3 12" id="KW-0813">Transport</keyword>
<comment type="function">
    <text evidence="12">Part of the Sec protein translocase complex. Interacts with the SecYEG preprotein conducting channel. Has a central role in coupling the hydrolysis of ATP to the transfer of proteins into and across the cell membrane, serving as an ATP-driven molecular motor driving the stepwise translocation of polypeptide chains across the membrane.</text>
</comment>
<dbReference type="SUPFAM" id="SSF52540">
    <property type="entry name" value="P-loop containing nucleoside triphosphate hydrolases"/>
    <property type="match status" value="2"/>
</dbReference>
<keyword evidence="5 12" id="KW-0963">Cytoplasm</keyword>
<dbReference type="InterPro" id="IPR001650">
    <property type="entry name" value="Helicase_C-like"/>
</dbReference>
<dbReference type="Gene3D" id="3.40.50.300">
    <property type="entry name" value="P-loop containing nucleotide triphosphate hydrolases"/>
    <property type="match status" value="2"/>
</dbReference>
<keyword evidence="9 12" id="KW-1278">Translocase</keyword>
<keyword evidence="11 12" id="KW-0472">Membrane</keyword>
<dbReference type="PROSITE" id="PS51196">
    <property type="entry name" value="SECA_MOTOR_DEAD"/>
    <property type="match status" value="1"/>
</dbReference>
<evidence type="ECO:0000256" key="6">
    <source>
        <dbReference type="ARBA" id="ARBA00022741"/>
    </source>
</evidence>
<keyword evidence="4 12" id="KW-1003">Cell membrane</keyword>
<dbReference type="CDD" id="cd17928">
    <property type="entry name" value="DEXDc_SecA"/>
    <property type="match status" value="1"/>
</dbReference>
<dbReference type="Proteomes" id="UP001592530">
    <property type="component" value="Unassembled WGS sequence"/>
</dbReference>
<evidence type="ECO:0000313" key="17">
    <source>
        <dbReference type="Proteomes" id="UP001592530"/>
    </source>
</evidence>
<evidence type="ECO:0000313" key="16">
    <source>
        <dbReference type="EMBL" id="MFC1429862.1"/>
    </source>
</evidence>
<evidence type="ECO:0000256" key="8">
    <source>
        <dbReference type="ARBA" id="ARBA00022927"/>
    </source>
</evidence>
<evidence type="ECO:0000259" key="14">
    <source>
        <dbReference type="PROSITE" id="PS51194"/>
    </source>
</evidence>
<reference evidence="16 17" key="1">
    <citation type="submission" date="2024-09" db="EMBL/GenBank/DDBJ databases">
        <authorList>
            <person name="Lee S.D."/>
        </authorList>
    </citation>
    <scope>NUCLEOTIDE SEQUENCE [LARGE SCALE GENOMIC DNA]</scope>
    <source>
        <strain evidence="16 17">N1-3</strain>
    </source>
</reference>
<evidence type="ECO:0000256" key="1">
    <source>
        <dbReference type="ARBA" id="ARBA00004170"/>
    </source>
</evidence>
<dbReference type="GO" id="GO:0004386">
    <property type="term" value="F:helicase activity"/>
    <property type="evidence" value="ECO:0007669"/>
    <property type="project" value="UniProtKB-KW"/>
</dbReference>
<dbReference type="Gene3D" id="1.10.3060.10">
    <property type="entry name" value="Helical scaffold and wing domains of SecA"/>
    <property type="match status" value="1"/>
</dbReference>
<dbReference type="InterPro" id="IPR036266">
    <property type="entry name" value="SecA_Wing/Scaffold_sf"/>
</dbReference>
<dbReference type="InterPro" id="IPR036670">
    <property type="entry name" value="SecA_X-link_sf"/>
</dbReference>
<dbReference type="PROSITE" id="PS51192">
    <property type="entry name" value="HELICASE_ATP_BIND_1"/>
    <property type="match status" value="1"/>
</dbReference>
<keyword evidence="6 12" id="KW-0547">Nucleotide-binding</keyword>
<dbReference type="InterPro" id="IPR000185">
    <property type="entry name" value="SecA"/>
</dbReference>
<evidence type="ECO:0000256" key="3">
    <source>
        <dbReference type="ARBA" id="ARBA00022448"/>
    </source>
</evidence>
<evidence type="ECO:0000256" key="4">
    <source>
        <dbReference type="ARBA" id="ARBA00022475"/>
    </source>
</evidence>
<evidence type="ECO:0000259" key="15">
    <source>
        <dbReference type="PROSITE" id="PS51196"/>
    </source>
</evidence>
<keyword evidence="8 12" id="KW-0653">Protein transport</keyword>
<gene>
    <name evidence="12" type="primary">secA</name>
    <name evidence="16" type="ORF">ACEZDB_04220</name>
</gene>
<feature type="binding site" evidence="12">
    <location>
        <position position="89"/>
    </location>
    <ligand>
        <name>ATP</name>
        <dbReference type="ChEBI" id="CHEBI:30616"/>
    </ligand>
</feature>
<dbReference type="PANTHER" id="PTHR30612:SF0">
    <property type="entry name" value="CHLOROPLAST PROTEIN-TRANSPORTING ATPASE"/>
    <property type="match status" value="1"/>
</dbReference>
<comment type="similarity">
    <text evidence="2 12">Belongs to the SecA family.</text>
</comment>
<accession>A0ABV6WVT8</accession>
<evidence type="ECO:0000256" key="12">
    <source>
        <dbReference type="HAMAP-Rule" id="MF_01382"/>
    </source>
</evidence>
<name>A0ABV6WVT8_9ACTN</name>
<dbReference type="SUPFAM" id="SSF81886">
    <property type="entry name" value="Helical scaffold and wing domains of SecA"/>
    <property type="match status" value="1"/>
</dbReference>
<dbReference type="Pfam" id="PF01043">
    <property type="entry name" value="SecA_PP_bind"/>
    <property type="match status" value="1"/>
</dbReference>
<dbReference type="Pfam" id="PF07516">
    <property type="entry name" value="SecA_SW"/>
    <property type="match status" value="1"/>
</dbReference>
<evidence type="ECO:0000256" key="2">
    <source>
        <dbReference type="ARBA" id="ARBA00007650"/>
    </source>
</evidence>
<dbReference type="Pfam" id="PF07517">
    <property type="entry name" value="SecA_DEAD"/>
    <property type="match status" value="1"/>
</dbReference>
<dbReference type="InterPro" id="IPR011116">
    <property type="entry name" value="SecA_Wing/Scaffold"/>
</dbReference>
<dbReference type="InterPro" id="IPR014018">
    <property type="entry name" value="SecA_motor_DEAD"/>
</dbReference>
<dbReference type="HAMAP" id="MF_01382">
    <property type="entry name" value="SecA"/>
    <property type="match status" value="1"/>
</dbReference>
<dbReference type="PRINTS" id="PR00906">
    <property type="entry name" value="SECA"/>
</dbReference>
<keyword evidence="16" id="KW-0378">Hydrolase</keyword>
<dbReference type="RefSeq" id="WP_380548840.1">
    <property type="nucleotide sequence ID" value="NZ_JBHEZY010000001.1"/>
</dbReference>
<dbReference type="InterPro" id="IPR044722">
    <property type="entry name" value="SecA_SF2_C"/>
</dbReference>
<dbReference type="PANTHER" id="PTHR30612">
    <property type="entry name" value="SECA INNER MEMBRANE COMPONENT OF SEC PROTEIN SECRETION SYSTEM"/>
    <property type="match status" value="1"/>
</dbReference>
<feature type="binding site" evidence="12">
    <location>
        <begin position="107"/>
        <end position="111"/>
    </location>
    <ligand>
        <name>ATP</name>
        <dbReference type="ChEBI" id="CHEBI:30616"/>
    </ligand>
</feature>
<evidence type="ECO:0000256" key="7">
    <source>
        <dbReference type="ARBA" id="ARBA00022840"/>
    </source>
</evidence>
<evidence type="ECO:0000256" key="9">
    <source>
        <dbReference type="ARBA" id="ARBA00022967"/>
    </source>
</evidence>
<evidence type="ECO:0000256" key="5">
    <source>
        <dbReference type="ARBA" id="ARBA00022490"/>
    </source>
</evidence>
<dbReference type="InterPro" id="IPR014001">
    <property type="entry name" value="Helicase_ATP-bd"/>
</dbReference>
<feature type="domain" description="SecA family profile" evidence="15">
    <location>
        <begin position="3"/>
        <end position="593"/>
    </location>
</feature>
<dbReference type="EC" id="7.4.2.8" evidence="12"/>
<comment type="subunit">
    <text evidence="12">Monomer and homodimer. Part of the essential Sec protein translocation apparatus which comprises SecA, SecYEG and auxiliary proteins SecDF. Other proteins may also be involved.</text>
</comment>
<dbReference type="SUPFAM" id="SSF81767">
    <property type="entry name" value="Pre-protein crosslinking domain of SecA"/>
    <property type="match status" value="1"/>
</dbReference>